<evidence type="ECO:0000313" key="7">
    <source>
        <dbReference type="EMBL" id="MDK9557886.1"/>
    </source>
</evidence>
<evidence type="ECO:0000259" key="6">
    <source>
        <dbReference type="PROSITE" id="PS51007"/>
    </source>
</evidence>
<comment type="caution">
    <text evidence="7">The sequence shown here is derived from an EMBL/GenBank/DDBJ whole genome shotgun (WGS) entry which is preliminary data.</text>
</comment>
<dbReference type="InterPro" id="IPR009056">
    <property type="entry name" value="Cyt_c-like_dom"/>
</dbReference>
<dbReference type="Pfam" id="PF00034">
    <property type="entry name" value="Cytochrom_C"/>
    <property type="match status" value="1"/>
</dbReference>
<evidence type="ECO:0000256" key="4">
    <source>
        <dbReference type="PROSITE-ProRule" id="PRU00433"/>
    </source>
</evidence>
<dbReference type="Proteomes" id="UP001223547">
    <property type="component" value="Unassembled WGS sequence"/>
</dbReference>
<dbReference type="PROSITE" id="PS51007">
    <property type="entry name" value="CYTC"/>
    <property type="match status" value="1"/>
</dbReference>
<sequence>MNNKAIALTLTTCLSMGASVAFADSHGMMKMAEEKKCLGCHLTSEEVPRAPSFQSVAQKYTEDDREMLVEVVKTGGEDHWGSAVMPPPGPRPEVSDQEANDLVDWILGLRDEGM</sequence>
<keyword evidence="1 4" id="KW-0349">Heme</keyword>
<accession>A0ABT7HE97</accession>
<evidence type="ECO:0000256" key="1">
    <source>
        <dbReference type="ARBA" id="ARBA00022617"/>
    </source>
</evidence>
<keyword evidence="5" id="KW-0732">Signal</keyword>
<dbReference type="InterPro" id="IPR036909">
    <property type="entry name" value="Cyt_c-like_dom_sf"/>
</dbReference>
<dbReference type="SUPFAM" id="SSF46626">
    <property type="entry name" value="Cytochrome c"/>
    <property type="match status" value="1"/>
</dbReference>
<proteinExistence type="predicted"/>
<keyword evidence="2 4" id="KW-0479">Metal-binding</keyword>
<evidence type="ECO:0000256" key="2">
    <source>
        <dbReference type="ARBA" id="ARBA00022723"/>
    </source>
</evidence>
<organism evidence="7 8">
    <name type="scientific">Marinobacter albus</name>
    <dbReference type="NCBI Taxonomy" id="3030833"/>
    <lineage>
        <taxon>Bacteria</taxon>
        <taxon>Pseudomonadati</taxon>
        <taxon>Pseudomonadota</taxon>
        <taxon>Gammaproteobacteria</taxon>
        <taxon>Pseudomonadales</taxon>
        <taxon>Marinobacteraceae</taxon>
        <taxon>Marinobacter</taxon>
    </lineage>
</organism>
<name>A0ABT7HE97_9GAMM</name>
<protein>
    <submittedName>
        <fullName evidence="7">C-type cytochrome</fullName>
    </submittedName>
</protein>
<keyword evidence="8" id="KW-1185">Reference proteome</keyword>
<evidence type="ECO:0000313" key="8">
    <source>
        <dbReference type="Proteomes" id="UP001223547"/>
    </source>
</evidence>
<feature type="domain" description="Cytochrome c" evidence="6">
    <location>
        <begin position="12"/>
        <end position="110"/>
    </location>
</feature>
<evidence type="ECO:0000256" key="5">
    <source>
        <dbReference type="SAM" id="SignalP"/>
    </source>
</evidence>
<keyword evidence="3 4" id="KW-0408">Iron</keyword>
<evidence type="ECO:0000256" key="3">
    <source>
        <dbReference type="ARBA" id="ARBA00023004"/>
    </source>
</evidence>
<dbReference type="EMBL" id="JASSQD010000001">
    <property type="protein sequence ID" value="MDK9557886.1"/>
    <property type="molecule type" value="Genomic_DNA"/>
</dbReference>
<reference evidence="7 8" key="1">
    <citation type="submission" date="2023-05" db="EMBL/GenBank/DDBJ databases">
        <title>Marinobacter albus sp. nov., a marine bacterium isolated from sand in a coastal intertidal zone of huludao.</title>
        <authorList>
            <person name="Deng T."/>
        </authorList>
    </citation>
    <scope>NUCLEOTIDE SEQUENCE [LARGE SCALE GENOMIC DNA]</scope>
    <source>
        <strain evidence="7 8">M216</strain>
    </source>
</reference>
<dbReference type="Gene3D" id="1.10.760.10">
    <property type="entry name" value="Cytochrome c-like domain"/>
    <property type="match status" value="1"/>
</dbReference>
<gene>
    <name evidence="7" type="ORF">QQF73_09650</name>
</gene>
<feature type="signal peptide" evidence="5">
    <location>
        <begin position="1"/>
        <end position="23"/>
    </location>
</feature>
<dbReference type="RefSeq" id="WP_219865680.1">
    <property type="nucleotide sequence ID" value="NZ_JASSQD010000001.1"/>
</dbReference>
<feature type="chain" id="PRO_5045958742" evidence="5">
    <location>
        <begin position="24"/>
        <end position="114"/>
    </location>
</feature>